<dbReference type="Pfam" id="PF14163">
    <property type="entry name" value="SieB"/>
    <property type="match status" value="1"/>
</dbReference>
<dbReference type="RefSeq" id="WP_000073664.1">
    <property type="nucleotide sequence ID" value="NC_017634.1"/>
</dbReference>
<feature type="transmembrane region" description="Helical" evidence="1">
    <location>
        <begin position="55"/>
        <end position="78"/>
    </location>
</feature>
<evidence type="ECO:0000313" key="3">
    <source>
        <dbReference type="Proteomes" id="UP000008614"/>
    </source>
</evidence>
<sequence length="179" mass="20941">MSNWWQELLRFFLRGLTLQQLIHMLIILIALIIITPASIKEWVDIRNPEILPDHWMYYAMLLCISYVLNRVMEFIFLASSDKYKKYLSKRDEAKVIVETERLFNSLSIQEKEVLAFAVMANNKIVLKHGDPVALSLMRKGLLHRSGVTYSASGKEKFVIPDVWFHECYMRFAGKADELI</sequence>
<keyword evidence="1" id="KW-0812">Transmembrane</keyword>
<keyword evidence="1" id="KW-0472">Membrane</keyword>
<dbReference type="Proteomes" id="UP000008614">
    <property type="component" value="Chromosome"/>
</dbReference>
<organism evidence="2 3">
    <name type="scientific">Escherichia coli O83:H1 (strain NRG 857C / AIEC)</name>
    <dbReference type="NCBI Taxonomy" id="685038"/>
    <lineage>
        <taxon>Bacteria</taxon>
        <taxon>Pseudomonadati</taxon>
        <taxon>Pseudomonadota</taxon>
        <taxon>Gammaproteobacteria</taxon>
        <taxon>Enterobacterales</taxon>
        <taxon>Enterobacteriaceae</taxon>
        <taxon>Escherichia</taxon>
    </lineage>
</organism>
<keyword evidence="3" id="KW-1185">Reference proteome</keyword>
<dbReference type="HOGENOM" id="CLU_095690_0_0_6"/>
<feature type="transmembrane region" description="Helical" evidence="1">
    <location>
        <begin position="21"/>
        <end position="39"/>
    </location>
</feature>
<name>A0A0H3EFF2_ECO8N</name>
<dbReference type="KEGG" id="eln:NRG857_04590"/>
<dbReference type="PATRIC" id="fig|685038.3.peg.925"/>
<proteinExistence type="predicted"/>
<accession>A0A0H3EFF2</accession>
<evidence type="ECO:0000313" key="2">
    <source>
        <dbReference type="EMBL" id="ADR26345.1"/>
    </source>
</evidence>
<dbReference type="InterPro" id="IPR025982">
    <property type="entry name" value="SieB"/>
</dbReference>
<keyword evidence="1" id="KW-1133">Transmembrane helix</keyword>
<protein>
    <submittedName>
        <fullName evidence="2">Superinfection exclusion protein B</fullName>
    </submittedName>
</protein>
<evidence type="ECO:0000256" key="1">
    <source>
        <dbReference type="SAM" id="Phobius"/>
    </source>
</evidence>
<dbReference type="AlphaFoldDB" id="A0A0H3EFF2"/>
<dbReference type="EMBL" id="CP001855">
    <property type="protein sequence ID" value="ADR26345.1"/>
    <property type="molecule type" value="Genomic_DNA"/>
</dbReference>
<reference evidence="2 3" key="1">
    <citation type="journal article" date="2010" name="BMC Genomics">
        <title>Genome sequence of adherent-invasive Escherichia coli and comparative genomic analysis with other E. coli pathotypes.</title>
        <authorList>
            <person name="Nash J.H."/>
            <person name="Villegas A."/>
            <person name="Kropinski A.M."/>
            <person name="Aguilar-Valenzuela R."/>
            <person name="Konczy P."/>
            <person name="Mascarenhas M."/>
            <person name="Ziebell K."/>
            <person name="Torres A.G."/>
            <person name="Karmali M.A."/>
            <person name="Coombes B.K."/>
        </authorList>
    </citation>
    <scope>NUCLEOTIDE SEQUENCE [LARGE SCALE GENOMIC DNA]</scope>
    <source>
        <strain evidence="3">NRG 857C / AIEC</strain>
    </source>
</reference>
<gene>
    <name evidence="2" type="ordered locus">NRG857_04590</name>
</gene>